<dbReference type="Pfam" id="PF07690">
    <property type="entry name" value="MFS_1"/>
    <property type="match status" value="1"/>
</dbReference>
<reference evidence="10 11" key="1">
    <citation type="journal article" date="2014" name="BMC Genomics">
        <title>Comparative genome sequencing reveals chemotype-specific gene clusters in the toxigenic black mold Stachybotrys.</title>
        <authorList>
            <person name="Semeiks J."/>
            <person name="Borek D."/>
            <person name="Otwinowski Z."/>
            <person name="Grishin N.V."/>
        </authorList>
    </citation>
    <scope>NUCLEOTIDE SEQUENCE [LARGE SCALE GENOMIC DNA]</scope>
    <source>
        <strain evidence="11">CBS 109288 / IBT 7711</strain>
    </source>
</reference>
<dbReference type="GO" id="GO:0005886">
    <property type="term" value="C:plasma membrane"/>
    <property type="evidence" value="ECO:0007669"/>
    <property type="project" value="UniProtKB-SubCell"/>
</dbReference>
<dbReference type="PANTHER" id="PTHR23502:SF134">
    <property type="entry name" value="MAJOR FACILITATOR SUPERFAMILY (MFS) PROFILE DOMAIN-CONTAINING PROTEIN-RELATED"/>
    <property type="match status" value="1"/>
</dbReference>
<sequence>MALPGGVDLPSDVEAVDTEKLQDLDALEGNLGLVTTHSAGPADNATRQLGFEFLNPSFSIPQLLQSAGIDDPTATAQAVRLHEQYQSPFSWPLHRKIATLSSPFAAATLAAYSAGAYALAAEPLQRQWNLSPTEYNVGITLFVSGFAVAPMILAPVSEAYGRYWVFVGSGVVFFVGTLGCAVTDSYAGMLVSRLLTGMGASVFATLTGGVVSDVYHKENRNTPMSLYSLVIMVGTGLGPLISGILVDRAGWRWIFYIQMLLIGTTTLSILLFFKETRSNIVLQRKCNALNSLMEQYQTSETGTGTALVRYQSQTVGQTFDPRIIIRSFAFPMKLLISEPVVFWFSLWASFAWAILYMQFNSIGIVFRDAYDFDSTQVGAVYTAVIVAATISTALAIAQDPIMRKIWPQRMATPEGRLISPSIQSVLLPAGLFWFGWTARPGITWVSPALAVGACTMGIFSIYLAVFNYLADTYGTFASSAQAAQSMCRNLTAGIFPLLTHIILRNLTYPGAGSLLGGLGLLLTAIPWVLSLYGQRIRERSPFAKAVIEMHH</sequence>
<evidence type="ECO:0000256" key="8">
    <source>
        <dbReference type="SAM" id="Phobius"/>
    </source>
</evidence>
<dbReference type="Gene3D" id="1.20.1250.20">
    <property type="entry name" value="MFS general substrate transporter like domains"/>
    <property type="match status" value="1"/>
</dbReference>
<dbReference type="AlphaFoldDB" id="A0A084AP66"/>
<feature type="transmembrane region" description="Helical" evidence="8">
    <location>
        <begin position="379"/>
        <end position="397"/>
    </location>
</feature>
<feature type="transmembrane region" description="Helical" evidence="8">
    <location>
        <begin position="163"/>
        <end position="188"/>
    </location>
</feature>
<dbReference type="Proteomes" id="UP000028045">
    <property type="component" value="Unassembled WGS sequence"/>
</dbReference>
<feature type="transmembrane region" description="Helical" evidence="8">
    <location>
        <begin position="226"/>
        <end position="247"/>
    </location>
</feature>
<dbReference type="PROSITE" id="PS50850">
    <property type="entry name" value="MFS"/>
    <property type="match status" value="1"/>
</dbReference>
<dbReference type="PANTHER" id="PTHR23502">
    <property type="entry name" value="MAJOR FACILITATOR SUPERFAMILY"/>
    <property type="match status" value="1"/>
</dbReference>
<feature type="transmembrane region" description="Helical" evidence="8">
    <location>
        <begin position="490"/>
        <end position="508"/>
    </location>
</feature>
<evidence type="ECO:0000256" key="2">
    <source>
        <dbReference type="ARBA" id="ARBA00004236"/>
    </source>
</evidence>
<feature type="transmembrane region" description="Helical" evidence="8">
    <location>
        <begin position="97"/>
        <end position="120"/>
    </location>
</feature>
<dbReference type="OrthoDB" id="6770063at2759"/>
<evidence type="ECO:0000259" key="9">
    <source>
        <dbReference type="PROSITE" id="PS50850"/>
    </source>
</evidence>
<feature type="transmembrane region" description="Helical" evidence="8">
    <location>
        <begin position="194"/>
        <end position="214"/>
    </location>
</feature>
<organism evidence="10 11">
    <name type="scientific">Stachybotrys chartarum (strain CBS 109288 / IBT 7711)</name>
    <name type="common">Toxic black mold</name>
    <name type="synonym">Stilbospora chartarum</name>
    <dbReference type="NCBI Taxonomy" id="1280523"/>
    <lineage>
        <taxon>Eukaryota</taxon>
        <taxon>Fungi</taxon>
        <taxon>Dikarya</taxon>
        <taxon>Ascomycota</taxon>
        <taxon>Pezizomycotina</taxon>
        <taxon>Sordariomycetes</taxon>
        <taxon>Hypocreomycetidae</taxon>
        <taxon>Hypocreales</taxon>
        <taxon>Stachybotryaceae</taxon>
        <taxon>Stachybotrys</taxon>
    </lineage>
</organism>
<comment type="subcellular location">
    <subcellularLocation>
        <location evidence="2">Cell membrane</location>
    </subcellularLocation>
    <subcellularLocation>
        <location evidence="1">Membrane</location>
        <topology evidence="1">Multi-pass membrane protein</topology>
    </subcellularLocation>
</comment>
<keyword evidence="7 8" id="KW-0472">Membrane</keyword>
<feature type="transmembrane region" description="Helical" evidence="8">
    <location>
        <begin position="340"/>
        <end position="359"/>
    </location>
</feature>
<evidence type="ECO:0000256" key="6">
    <source>
        <dbReference type="ARBA" id="ARBA00022989"/>
    </source>
</evidence>
<feature type="transmembrane region" description="Helical" evidence="8">
    <location>
        <begin position="253"/>
        <end position="273"/>
    </location>
</feature>
<dbReference type="GO" id="GO:0022857">
    <property type="term" value="F:transmembrane transporter activity"/>
    <property type="evidence" value="ECO:0007669"/>
    <property type="project" value="InterPro"/>
</dbReference>
<feature type="domain" description="Major facilitator superfamily (MFS) profile" evidence="9">
    <location>
        <begin position="99"/>
        <end position="536"/>
    </location>
</feature>
<keyword evidence="11" id="KW-1185">Reference proteome</keyword>
<comment type="similarity">
    <text evidence="3">Belongs to the major facilitator superfamily.</text>
</comment>
<feature type="transmembrane region" description="Helical" evidence="8">
    <location>
        <begin position="135"/>
        <end position="156"/>
    </location>
</feature>
<keyword evidence="4" id="KW-1003">Cell membrane</keyword>
<keyword evidence="6 8" id="KW-1133">Transmembrane helix</keyword>
<protein>
    <recommendedName>
        <fullName evidence="9">Major facilitator superfamily (MFS) profile domain-containing protein</fullName>
    </recommendedName>
</protein>
<evidence type="ECO:0000256" key="1">
    <source>
        <dbReference type="ARBA" id="ARBA00004141"/>
    </source>
</evidence>
<evidence type="ECO:0000256" key="5">
    <source>
        <dbReference type="ARBA" id="ARBA00022692"/>
    </source>
</evidence>
<dbReference type="FunFam" id="1.20.1250.20:FF:000082">
    <property type="entry name" value="MFS multidrug transporter, putative"/>
    <property type="match status" value="1"/>
</dbReference>
<accession>A0A084AP66</accession>
<evidence type="ECO:0000313" key="10">
    <source>
        <dbReference type="EMBL" id="KEY67095.1"/>
    </source>
</evidence>
<proteinExistence type="inferred from homology"/>
<dbReference type="PRINTS" id="PR01036">
    <property type="entry name" value="TCRTETB"/>
</dbReference>
<name>A0A084AP66_STACB</name>
<dbReference type="InterPro" id="IPR011701">
    <property type="entry name" value="MFS"/>
</dbReference>
<feature type="transmembrane region" description="Helical" evidence="8">
    <location>
        <begin position="417"/>
        <end position="436"/>
    </location>
</feature>
<dbReference type="InterPro" id="IPR036259">
    <property type="entry name" value="MFS_trans_sf"/>
</dbReference>
<feature type="transmembrane region" description="Helical" evidence="8">
    <location>
        <begin position="448"/>
        <end position="469"/>
    </location>
</feature>
<dbReference type="HOGENOM" id="CLU_008455_0_5_1"/>
<evidence type="ECO:0000256" key="7">
    <source>
        <dbReference type="ARBA" id="ARBA00023136"/>
    </source>
</evidence>
<keyword evidence="5 8" id="KW-0812">Transmembrane</keyword>
<evidence type="ECO:0000256" key="4">
    <source>
        <dbReference type="ARBA" id="ARBA00022475"/>
    </source>
</evidence>
<feature type="transmembrane region" description="Helical" evidence="8">
    <location>
        <begin position="514"/>
        <end position="532"/>
    </location>
</feature>
<dbReference type="InterPro" id="IPR020846">
    <property type="entry name" value="MFS_dom"/>
</dbReference>
<dbReference type="EMBL" id="KL648632">
    <property type="protein sequence ID" value="KEY67095.1"/>
    <property type="molecule type" value="Genomic_DNA"/>
</dbReference>
<gene>
    <name evidence="10" type="ORF">S7711_07070</name>
</gene>
<evidence type="ECO:0000313" key="11">
    <source>
        <dbReference type="Proteomes" id="UP000028045"/>
    </source>
</evidence>
<evidence type="ECO:0000256" key="3">
    <source>
        <dbReference type="ARBA" id="ARBA00008335"/>
    </source>
</evidence>
<dbReference type="SUPFAM" id="SSF103473">
    <property type="entry name" value="MFS general substrate transporter"/>
    <property type="match status" value="1"/>
</dbReference>